<dbReference type="EMBL" id="JBBUTG010000016">
    <property type="protein sequence ID" value="MEK8033470.1"/>
    <property type="molecule type" value="Genomic_DNA"/>
</dbReference>
<evidence type="ECO:0000313" key="2">
    <source>
        <dbReference type="Proteomes" id="UP001371218"/>
    </source>
</evidence>
<comment type="caution">
    <text evidence="1">The sequence shown here is derived from an EMBL/GenBank/DDBJ whole genome shotgun (WGS) entry which is preliminary data.</text>
</comment>
<dbReference type="RefSeq" id="WP_341427892.1">
    <property type="nucleotide sequence ID" value="NZ_JBBUTG010000016.1"/>
</dbReference>
<accession>A0ABU9BXZ8</accession>
<evidence type="ECO:0008006" key="3">
    <source>
        <dbReference type="Google" id="ProtNLM"/>
    </source>
</evidence>
<protein>
    <recommendedName>
        <fullName evidence="3">DUF1579 domain-containing protein</fullName>
    </recommendedName>
</protein>
<sequence length="195" mass="21241">MDDRVGDEIQRRTMLQMALGVAAGGGALAGAAAMAATAGMRAAPAATGKPGDFEFLAGEWRIQHQRLKDGQWDRFEGEATVHSILGGVGSVEELRIPARQFSGMGLRLLDVERKLWADHWVNARSGVLTPPPSWGSFVDGVGIWDSVDEEAAGGPVIWRGVWDRITDDACRWYQASSSDAGRTWTETWIMAWTRA</sequence>
<dbReference type="InterPro" id="IPR006311">
    <property type="entry name" value="TAT_signal"/>
</dbReference>
<name>A0ABU9BXZ8_9BURK</name>
<dbReference type="Proteomes" id="UP001371218">
    <property type="component" value="Unassembled WGS sequence"/>
</dbReference>
<keyword evidence="2" id="KW-1185">Reference proteome</keyword>
<organism evidence="1 2">
    <name type="scientific">Ideonella lacteola</name>
    <dbReference type="NCBI Taxonomy" id="2984193"/>
    <lineage>
        <taxon>Bacteria</taxon>
        <taxon>Pseudomonadati</taxon>
        <taxon>Pseudomonadota</taxon>
        <taxon>Betaproteobacteria</taxon>
        <taxon>Burkholderiales</taxon>
        <taxon>Sphaerotilaceae</taxon>
        <taxon>Ideonella</taxon>
    </lineage>
</organism>
<proteinExistence type="predicted"/>
<dbReference type="PROSITE" id="PS51318">
    <property type="entry name" value="TAT"/>
    <property type="match status" value="1"/>
</dbReference>
<reference evidence="1 2" key="1">
    <citation type="submission" date="2024-04" db="EMBL/GenBank/DDBJ databases">
        <title>Novel species of the genus Ideonella isolated from streams.</title>
        <authorList>
            <person name="Lu H."/>
        </authorList>
    </citation>
    <scope>NUCLEOTIDE SEQUENCE [LARGE SCALE GENOMIC DNA]</scope>
    <source>
        <strain evidence="1 2">DXS29W</strain>
    </source>
</reference>
<evidence type="ECO:0000313" key="1">
    <source>
        <dbReference type="EMBL" id="MEK8033470.1"/>
    </source>
</evidence>
<gene>
    <name evidence="1" type="ORF">AACH06_21835</name>
</gene>